<organism evidence="1 2">
    <name type="scientific">Nocardia camponoti</name>
    <dbReference type="NCBI Taxonomy" id="1616106"/>
    <lineage>
        <taxon>Bacteria</taxon>
        <taxon>Bacillati</taxon>
        <taxon>Actinomycetota</taxon>
        <taxon>Actinomycetes</taxon>
        <taxon>Mycobacteriales</taxon>
        <taxon>Nocardiaceae</taxon>
        <taxon>Nocardia</taxon>
    </lineage>
</organism>
<gene>
    <name evidence="1" type="ORF">GCM10011591_32820</name>
</gene>
<name>A0A917QMR8_9NOCA</name>
<dbReference type="EMBL" id="BMMW01000003">
    <property type="protein sequence ID" value="GGK58071.1"/>
    <property type="molecule type" value="Genomic_DNA"/>
</dbReference>
<keyword evidence="2" id="KW-1185">Reference proteome</keyword>
<protein>
    <submittedName>
        <fullName evidence="1">Esterase</fullName>
    </submittedName>
</protein>
<reference evidence="1" key="1">
    <citation type="journal article" date="2014" name="Int. J. Syst. Evol. Microbiol.">
        <title>Complete genome sequence of Corynebacterium casei LMG S-19264T (=DSM 44701T), isolated from a smear-ripened cheese.</title>
        <authorList>
            <consortium name="US DOE Joint Genome Institute (JGI-PGF)"/>
            <person name="Walter F."/>
            <person name="Albersmeier A."/>
            <person name="Kalinowski J."/>
            <person name="Ruckert C."/>
        </authorList>
    </citation>
    <scope>NUCLEOTIDE SEQUENCE</scope>
    <source>
        <strain evidence="1">CGMCC 4.7278</strain>
    </source>
</reference>
<comment type="caution">
    <text evidence="1">The sequence shown here is derived from an EMBL/GenBank/DDBJ whole genome shotgun (WGS) entry which is preliminary data.</text>
</comment>
<dbReference type="Gene3D" id="3.40.50.1820">
    <property type="entry name" value="alpha/beta hydrolase"/>
    <property type="match status" value="1"/>
</dbReference>
<proteinExistence type="predicted"/>
<dbReference type="InterPro" id="IPR050583">
    <property type="entry name" value="Mycobacterial_A85_antigen"/>
</dbReference>
<dbReference type="PANTHER" id="PTHR48098">
    <property type="entry name" value="ENTEROCHELIN ESTERASE-RELATED"/>
    <property type="match status" value="1"/>
</dbReference>
<reference evidence="1" key="2">
    <citation type="submission" date="2020-09" db="EMBL/GenBank/DDBJ databases">
        <authorList>
            <person name="Sun Q."/>
            <person name="Zhou Y."/>
        </authorList>
    </citation>
    <scope>NUCLEOTIDE SEQUENCE</scope>
    <source>
        <strain evidence="1">CGMCC 4.7278</strain>
    </source>
</reference>
<sequence length="372" mass="39189">MLRMGHDVTDSICVSQVKVETVSKTGSRAAAMFVVTLATIAGLLTAGGIGTASADPIIDGRALLANPTAPDGSRIVKAEIKDSRSLRLHVFSAAMDKEVIVDVQRPADASVPRPTLYLINGAGGGEDSASWVAKTGALQFLGDKNVNVIQPIGGKWTYYTDWIADDPVLGRNKWKTFFTEELPPLVDGALGTNGVNAIAGLSTSGTTVLALPIAKPGLYKAAAAYSGCAQTSDAVGSEFVKVTVETWGNGDTLNMWGPVGSPEWVRNDPYVNAEGLRGLELYVSSGNGLPGPYDTLDGPYALPGQFGLANQLIVGGIIEAGTNYCTHNLQTKLNELGIPATFNFRNAGTHSWGYWNDDLHQSWPVLAKGLGL</sequence>
<dbReference type="SUPFAM" id="SSF53474">
    <property type="entry name" value="alpha/beta-Hydrolases"/>
    <property type="match status" value="1"/>
</dbReference>
<dbReference type="PANTHER" id="PTHR48098:SF1">
    <property type="entry name" value="DIACYLGLYCEROL ACYLTRANSFERASE_MYCOLYLTRANSFERASE AG85A"/>
    <property type="match status" value="1"/>
</dbReference>
<dbReference type="GO" id="GO:0016747">
    <property type="term" value="F:acyltransferase activity, transferring groups other than amino-acyl groups"/>
    <property type="evidence" value="ECO:0007669"/>
    <property type="project" value="TreeGrafter"/>
</dbReference>
<dbReference type="InterPro" id="IPR000801">
    <property type="entry name" value="Esterase-like"/>
</dbReference>
<accession>A0A917QMR8</accession>
<evidence type="ECO:0000313" key="2">
    <source>
        <dbReference type="Proteomes" id="UP000612956"/>
    </source>
</evidence>
<dbReference type="InterPro" id="IPR029058">
    <property type="entry name" value="AB_hydrolase_fold"/>
</dbReference>
<evidence type="ECO:0000313" key="1">
    <source>
        <dbReference type="EMBL" id="GGK58071.1"/>
    </source>
</evidence>
<dbReference type="Proteomes" id="UP000612956">
    <property type="component" value="Unassembled WGS sequence"/>
</dbReference>
<dbReference type="Pfam" id="PF00756">
    <property type="entry name" value="Esterase"/>
    <property type="match status" value="1"/>
</dbReference>
<dbReference type="AlphaFoldDB" id="A0A917QMR8"/>